<evidence type="ECO:0000313" key="1">
    <source>
        <dbReference type="EMBL" id="OVE83953.1"/>
    </source>
</evidence>
<dbReference type="AlphaFoldDB" id="A0A202E6R2"/>
<dbReference type="RefSeq" id="WP_054863200.1">
    <property type="nucleotide sequence ID" value="NZ_MWPH01000003.1"/>
</dbReference>
<name>A0A202E6R2_9EURY</name>
<gene>
    <name evidence="1" type="ORF">B2G88_16215</name>
</gene>
<dbReference type="EMBL" id="MWPH01000003">
    <property type="protein sequence ID" value="OVE83953.1"/>
    <property type="molecule type" value="Genomic_DNA"/>
</dbReference>
<dbReference type="Proteomes" id="UP000196084">
    <property type="component" value="Unassembled WGS sequence"/>
</dbReference>
<keyword evidence="2" id="KW-1185">Reference proteome</keyword>
<comment type="caution">
    <text evidence="1">The sequence shown here is derived from an EMBL/GenBank/DDBJ whole genome shotgun (WGS) entry which is preliminary data.</text>
</comment>
<proteinExistence type="predicted"/>
<accession>A0A202E6R2</accession>
<protein>
    <submittedName>
        <fullName evidence="1">Uncharacterized protein</fullName>
    </submittedName>
</protein>
<reference evidence="1 2" key="1">
    <citation type="submission" date="2017-02" db="EMBL/GenBank/DDBJ databases">
        <title>Natronthermophilus aegyptiacus gen. nov.,sp. nov., an aerobic, extremely halophilic alkalithermophilic archaeon isolated from the athalassohaline Wadi An Natrun, Egypt.</title>
        <authorList>
            <person name="Zhao B."/>
        </authorList>
    </citation>
    <scope>NUCLEOTIDE SEQUENCE [LARGE SCALE GENOMIC DNA]</scope>
    <source>
        <strain evidence="1 2">CGMCC 1.3597</strain>
    </source>
</reference>
<evidence type="ECO:0000313" key="2">
    <source>
        <dbReference type="Proteomes" id="UP000196084"/>
    </source>
</evidence>
<sequence length="115" mass="12378">MDEHSLSTRRSVLYTICGVGTASLSVAGSASATERETSDDAAAATEYVAVVDRIVDGEHVVLLLEYEGELVDQLVVSVDAFESVAESDILLVTIADDDLLEYEHVSERPDQIESC</sequence>
<dbReference type="OrthoDB" id="205932at2157"/>
<organism evidence="1 2">
    <name type="scientific">Natronolimnobius baerhuensis</name>
    <dbReference type="NCBI Taxonomy" id="253108"/>
    <lineage>
        <taxon>Archaea</taxon>
        <taxon>Methanobacteriati</taxon>
        <taxon>Methanobacteriota</taxon>
        <taxon>Stenosarchaea group</taxon>
        <taxon>Halobacteria</taxon>
        <taxon>Halobacteriales</taxon>
        <taxon>Natrialbaceae</taxon>
        <taxon>Natronolimnobius</taxon>
    </lineage>
</organism>